<accession>A0A0L6UFV2</accession>
<sequence>MLLTFSCLSQLRRIFQDFNTEAISPYHFTCTGNPLHSPYQSLIAQPTNLLQILPIFFGKCLKNSSSIFNKYLLAKGGIELESLEIFSVLIGNAKYDSLPFTAHTECQQKYEKTCKSLGISKERKGCFRNPFIVIGGLAHTRHHGPVPAQIHNVKSSPLFKALEGYTTLAQEQRQLNSCNIPVSADCLLCSSLSQRVYQAALLELLRSAETAIYPRPKCNSGTRERAVSPWELRSKRRFERIWACGLDMRNGSLTSVKGAWMRNVSTREQKPRSKSTYVIDDTWNGLENVEGSINEHFTDFWNNIRASCQVCHHRGHHQGDCLASLLKHHQEFHPGQYRCAKTD</sequence>
<comment type="caution">
    <text evidence="1">The sequence shown here is derived from an EMBL/GenBank/DDBJ whole genome shotgun (WGS) entry which is preliminary data.</text>
</comment>
<evidence type="ECO:0000313" key="1">
    <source>
        <dbReference type="EMBL" id="KNZ47147.1"/>
    </source>
</evidence>
<organism evidence="1 2">
    <name type="scientific">Puccinia sorghi</name>
    <dbReference type="NCBI Taxonomy" id="27349"/>
    <lineage>
        <taxon>Eukaryota</taxon>
        <taxon>Fungi</taxon>
        <taxon>Dikarya</taxon>
        <taxon>Basidiomycota</taxon>
        <taxon>Pucciniomycotina</taxon>
        <taxon>Pucciniomycetes</taxon>
        <taxon>Pucciniales</taxon>
        <taxon>Pucciniaceae</taxon>
        <taxon>Puccinia</taxon>
    </lineage>
</organism>
<dbReference type="EMBL" id="LAVV01011991">
    <property type="protein sequence ID" value="KNZ47147.1"/>
    <property type="molecule type" value="Genomic_DNA"/>
</dbReference>
<dbReference type="VEuPathDB" id="FungiDB:VP01_6645g1"/>
<protein>
    <submittedName>
        <fullName evidence="1">Uncharacterized protein</fullName>
    </submittedName>
</protein>
<reference evidence="1 2" key="1">
    <citation type="submission" date="2015-08" db="EMBL/GenBank/DDBJ databases">
        <title>Next Generation Sequencing and Analysis of the Genome of Puccinia sorghi L Schw, the Causal Agent of Maize Common Rust.</title>
        <authorList>
            <person name="Rochi L."/>
            <person name="Burguener G."/>
            <person name="Darino M."/>
            <person name="Turjanski A."/>
            <person name="Kreff E."/>
            <person name="Dieguez M.J."/>
            <person name="Sacco F."/>
        </authorList>
    </citation>
    <scope>NUCLEOTIDE SEQUENCE [LARGE SCALE GENOMIC DNA]</scope>
    <source>
        <strain evidence="1 2">RO10H11247</strain>
    </source>
</reference>
<dbReference type="AlphaFoldDB" id="A0A0L6UFV2"/>
<keyword evidence="2" id="KW-1185">Reference proteome</keyword>
<proteinExistence type="predicted"/>
<evidence type="ECO:0000313" key="2">
    <source>
        <dbReference type="Proteomes" id="UP000037035"/>
    </source>
</evidence>
<name>A0A0L6UFV2_9BASI</name>
<gene>
    <name evidence="1" type="ORF">VP01_6645g1</name>
</gene>
<dbReference type="Proteomes" id="UP000037035">
    <property type="component" value="Unassembled WGS sequence"/>
</dbReference>